<organism evidence="2 3">
    <name type="scientific">Apibacter muscae</name>
    <dbReference type="NCBI Taxonomy" id="2509004"/>
    <lineage>
        <taxon>Bacteria</taxon>
        <taxon>Pseudomonadati</taxon>
        <taxon>Bacteroidota</taxon>
        <taxon>Flavobacteriia</taxon>
        <taxon>Flavobacteriales</taxon>
        <taxon>Weeksellaceae</taxon>
        <taxon>Apibacter</taxon>
    </lineage>
</organism>
<keyword evidence="3" id="KW-1185">Reference proteome</keyword>
<name>A0A563DI72_9FLAO</name>
<keyword evidence="1" id="KW-0732">Signal</keyword>
<sequence>MKKLLSFLFCIFLMVSCQSQTDLEALKFGTDISTLLNKLEDQHKDTDYNIPRYGYSTQQLDHFMIGNIALNTYSFDNYYNTLDNELYLAVDSYKNNQYVGFSALIQDTEKEQELTDYFLSQMGVPIKKYINEKKEKGYLDAQYLWDDPKNDRLVYIDRHHTRNKKGNTEEEIRFVETIFLIVERGLIFVPNKGTNPETKKNT</sequence>
<accession>A0A563DI72</accession>
<dbReference type="PROSITE" id="PS51257">
    <property type="entry name" value="PROKAR_LIPOPROTEIN"/>
    <property type="match status" value="1"/>
</dbReference>
<evidence type="ECO:0000313" key="2">
    <source>
        <dbReference type="EMBL" id="TWP29895.1"/>
    </source>
</evidence>
<evidence type="ECO:0000313" key="3">
    <source>
        <dbReference type="Proteomes" id="UP000319499"/>
    </source>
</evidence>
<evidence type="ECO:0000256" key="1">
    <source>
        <dbReference type="SAM" id="SignalP"/>
    </source>
</evidence>
<dbReference type="EMBL" id="SELH01000013">
    <property type="protein sequence ID" value="TWP29895.1"/>
    <property type="molecule type" value="Genomic_DNA"/>
</dbReference>
<gene>
    <name evidence="2" type="ORF">ETU09_02625</name>
</gene>
<dbReference type="RefSeq" id="WP_146291698.1">
    <property type="nucleotide sequence ID" value="NZ_SELH01000013.1"/>
</dbReference>
<feature type="signal peptide" evidence="1">
    <location>
        <begin position="1"/>
        <end position="19"/>
    </location>
</feature>
<proteinExistence type="predicted"/>
<feature type="chain" id="PRO_5022166424" evidence="1">
    <location>
        <begin position="20"/>
        <end position="202"/>
    </location>
</feature>
<comment type="caution">
    <text evidence="2">The sequence shown here is derived from an EMBL/GenBank/DDBJ whole genome shotgun (WGS) entry which is preliminary data.</text>
</comment>
<protein>
    <submittedName>
        <fullName evidence="2">Uncharacterized protein</fullName>
    </submittedName>
</protein>
<reference evidence="2 3" key="1">
    <citation type="submission" date="2019-02" db="EMBL/GenBank/DDBJ databases">
        <title>Apibacter muscae sp. nov.: a novel member of the house fly microbiota.</title>
        <authorList>
            <person name="Park R."/>
        </authorList>
    </citation>
    <scope>NUCLEOTIDE SEQUENCE [LARGE SCALE GENOMIC DNA]</scope>
    <source>
        <strain evidence="2 3">AL1</strain>
    </source>
</reference>
<dbReference type="OrthoDB" id="1359371at2"/>
<dbReference type="AlphaFoldDB" id="A0A563DI72"/>
<dbReference type="Proteomes" id="UP000319499">
    <property type="component" value="Unassembled WGS sequence"/>
</dbReference>